<accession>H2XPD8</accession>
<evidence type="ECO:0000259" key="2">
    <source>
        <dbReference type="Pfam" id="PF24770"/>
    </source>
</evidence>
<dbReference type="Ensembl" id="ENSCINT00000034067.1">
    <property type="protein sequence ID" value="ENSCINP00000031521.1"/>
    <property type="gene ID" value="ENSCING00000021934.1"/>
</dbReference>
<keyword evidence="6" id="KW-1185">Reference proteome</keyword>
<dbReference type="EMBL" id="EAAA01000672">
    <property type="status" value="NOT_ANNOTATED_CDS"/>
    <property type="molecule type" value="Genomic_DNA"/>
</dbReference>
<reference evidence="5" key="3">
    <citation type="submission" date="2025-08" db="UniProtKB">
        <authorList>
            <consortium name="Ensembl"/>
        </authorList>
    </citation>
    <scope>IDENTIFICATION</scope>
</reference>
<dbReference type="Pfam" id="PF24798">
    <property type="entry name" value="Ig-CFAP74_4th"/>
    <property type="match status" value="1"/>
</dbReference>
<dbReference type="EMBL" id="EAAA01000673">
    <property type="status" value="NOT_ANNOTATED_CDS"/>
    <property type="molecule type" value="Genomic_DNA"/>
</dbReference>
<organism evidence="5 6">
    <name type="scientific">Ciona intestinalis</name>
    <name type="common">Transparent sea squirt</name>
    <name type="synonym">Ascidia intestinalis</name>
    <dbReference type="NCBI Taxonomy" id="7719"/>
    <lineage>
        <taxon>Eukaryota</taxon>
        <taxon>Metazoa</taxon>
        <taxon>Chordata</taxon>
        <taxon>Tunicata</taxon>
        <taxon>Ascidiacea</taxon>
        <taxon>Phlebobranchia</taxon>
        <taxon>Cionidae</taxon>
        <taxon>Ciona</taxon>
    </lineage>
</organism>
<feature type="domain" description="CFAP74 third Ig-like" evidence="3">
    <location>
        <begin position="550"/>
        <end position="662"/>
    </location>
</feature>
<protein>
    <recommendedName>
        <fullName evidence="7">Abnormal spindle-like microcephaly-associated protein ASH domain-containing protein</fullName>
    </recommendedName>
</protein>
<dbReference type="InterPro" id="IPR056307">
    <property type="entry name" value="Ig-CFAP74_3rd"/>
</dbReference>
<dbReference type="HOGENOM" id="CLU_016156_0_0_1"/>
<evidence type="ECO:0000259" key="3">
    <source>
        <dbReference type="Pfam" id="PF24778"/>
    </source>
</evidence>
<evidence type="ECO:0000313" key="6">
    <source>
        <dbReference type="Proteomes" id="UP000008144"/>
    </source>
</evidence>
<dbReference type="STRING" id="7719.ENSCINP00000031521"/>
<dbReference type="PANTHER" id="PTHR22538">
    <property type="entry name" value="CILIA- AND FLAGELLA-ASSOCIATED PROTEIN 74"/>
    <property type="match status" value="1"/>
</dbReference>
<feature type="coiled-coil region" evidence="1">
    <location>
        <begin position="862"/>
        <end position="899"/>
    </location>
</feature>
<dbReference type="AlphaFoldDB" id="H2XPD8"/>
<reference evidence="5" key="4">
    <citation type="submission" date="2025-09" db="UniProtKB">
        <authorList>
            <consortium name="Ensembl"/>
        </authorList>
    </citation>
    <scope>IDENTIFICATION</scope>
</reference>
<evidence type="ECO:0000259" key="4">
    <source>
        <dbReference type="Pfam" id="PF24798"/>
    </source>
</evidence>
<dbReference type="Pfam" id="PF24770">
    <property type="entry name" value="Ig-CFAP74_2"/>
    <property type="match status" value="1"/>
</dbReference>
<dbReference type="InterPro" id="IPR056306">
    <property type="entry name" value="Ig-CFAP74_2nd"/>
</dbReference>
<reference evidence="5" key="2">
    <citation type="journal article" date="2008" name="Genome Biol.">
        <title>Improved genome assembly and evidence-based global gene model set for the chordate Ciona intestinalis: new insight into intron and operon populations.</title>
        <authorList>
            <person name="Satou Y."/>
            <person name="Mineta K."/>
            <person name="Ogasawara M."/>
            <person name="Sasakura Y."/>
            <person name="Shoguchi E."/>
            <person name="Ueno K."/>
            <person name="Yamada L."/>
            <person name="Matsumoto J."/>
            <person name="Wasserscheid J."/>
            <person name="Dewar K."/>
            <person name="Wiley G.B."/>
            <person name="Macmil S.L."/>
            <person name="Roe B.A."/>
            <person name="Zeller R.W."/>
            <person name="Hastings K.E."/>
            <person name="Lemaire P."/>
            <person name="Lindquist E."/>
            <person name="Endo T."/>
            <person name="Hotta K."/>
            <person name="Inaba K."/>
        </authorList>
    </citation>
    <scope>NUCLEOTIDE SEQUENCE [LARGE SCALE GENOMIC DNA]</scope>
    <source>
        <strain evidence="5">wild type</strain>
    </source>
</reference>
<name>H2XPD8_CIOIN</name>
<dbReference type="Pfam" id="PF24771">
    <property type="entry name" value="Ig_CFAP74_1st"/>
    <property type="match status" value="1"/>
</dbReference>
<sequence length="902" mass="101549">VKSIISLKESINSNRENLKALQARDAAFKKQRETSELLERNQVLREGGNPQQVLLRRKKKEEFEKNKISFKTQQTTNRMKIVSTILKEEENIERRKKQQVGIKFEKGCTTSNARSVDQIFITQLLEKIFKLTVNILSQDVQREVDSVSSSSGQDISQSPSTLALRKTTMVANDNEEEDLAQPEFQGMWDQKHKVYKVPKEDVTLKPTGGTKMEHDIMKRTLAKHKDGIIVQQVAAGREFKGRPFNSKPEVIHFKDLDVGRVYKKKITITNVSYSINFCKLCGLSEHLKDFIKIDFEPPGQMSAGMSCDMFVTFKPMINEDLIGEVFFLAQTGPFSIPLKCTTKKCDLSVDVESINFGTQVVGETIRRSVVLQNKGALGSRFDFQKIPENPATTYTLETSLGRLVGCFTLHIFMTSQTTAETPGMTPNDVSERLKTSTTIPLNTALKSRRTQQSERLTADNPQTAETLGKMTEFPIQGDEEYEEQHGVPDELKVGEIMSGEIEPFSSIKLDIIFAPCIPGDIQANFRISFTDAESQPLLIKTKAVAIDVPVWLERQNVDLKVCMYDRLYQEQIVVHNRASTALRLNFEVPKELRNHMELLPKTGYIQAKQTFTAQLKFLPRQTLAEDSGGLFDIETGIVEAPMVIRVADQTRPVPFVINAVVTSSDLEFDRPSVDFGCCGIHESVVSTVKLTNHSILPQLFGFVGIPEYVDIQPNDGFGTILPLETIDIDIIINAKRARDYDFTLLCKSGINREFPLHCRAVGVHPPLELSHQVINFAATALDDVSTSTFHVVNSHISSNEFTHPVPRIGKGEIAKVGPTSFEFMVPDNIPISITPSVGTVQPGEKCHITVEFSPKLHEYDVRKEAVRVIESMREEKAKEQEEKRIREAEELAKKQLEEEKQV</sequence>
<dbReference type="Proteomes" id="UP000008144">
    <property type="component" value="Chromosome 11"/>
</dbReference>
<evidence type="ECO:0000256" key="1">
    <source>
        <dbReference type="SAM" id="Coils"/>
    </source>
</evidence>
<proteinExistence type="predicted"/>
<dbReference type="PANTHER" id="PTHR22538:SF0">
    <property type="entry name" value="CILIA- AND FLAGELLA-ASSOCIATED PROTEIN 74"/>
    <property type="match status" value="1"/>
</dbReference>
<keyword evidence="1" id="KW-0175">Coiled coil</keyword>
<feature type="domain" description="CFAP74 fourth Ig-like" evidence="4">
    <location>
        <begin position="668"/>
        <end position="762"/>
    </location>
</feature>
<dbReference type="Gene3D" id="2.60.40.10">
    <property type="entry name" value="Immunoglobulins"/>
    <property type="match status" value="3"/>
</dbReference>
<feature type="domain" description="CFAP74 second Ig-like" evidence="2">
    <location>
        <begin position="347"/>
        <end position="548"/>
    </location>
</feature>
<dbReference type="InterPro" id="IPR013783">
    <property type="entry name" value="Ig-like_fold"/>
</dbReference>
<dbReference type="InterPro" id="IPR056310">
    <property type="entry name" value="Ig-CFAP74_4th"/>
</dbReference>
<evidence type="ECO:0008006" key="7">
    <source>
        <dbReference type="Google" id="ProtNLM"/>
    </source>
</evidence>
<dbReference type="Pfam" id="PF24778">
    <property type="entry name" value="Ig-CFAP74_3rd"/>
    <property type="match status" value="1"/>
</dbReference>
<dbReference type="GeneTree" id="ENSGT00900000141054"/>
<dbReference type="OMA" id="TINEHAY"/>
<dbReference type="InParanoid" id="H2XPD8"/>
<reference evidence="6" key="1">
    <citation type="journal article" date="2002" name="Science">
        <title>The draft genome of Ciona intestinalis: insights into chordate and vertebrate origins.</title>
        <authorList>
            <person name="Dehal P."/>
            <person name="Satou Y."/>
            <person name="Campbell R.K."/>
            <person name="Chapman J."/>
            <person name="Degnan B."/>
            <person name="De Tomaso A."/>
            <person name="Davidson B."/>
            <person name="Di Gregorio A."/>
            <person name="Gelpke M."/>
            <person name="Goodstein D.M."/>
            <person name="Harafuji N."/>
            <person name="Hastings K.E."/>
            <person name="Ho I."/>
            <person name="Hotta K."/>
            <person name="Huang W."/>
            <person name="Kawashima T."/>
            <person name="Lemaire P."/>
            <person name="Martinez D."/>
            <person name="Meinertzhagen I.A."/>
            <person name="Necula S."/>
            <person name="Nonaka M."/>
            <person name="Putnam N."/>
            <person name="Rash S."/>
            <person name="Saiga H."/>
            <person name="Satake M."/>
            <person name="Terry A."/>
            <person name="Yamada L."/>
            <person name="Wang H.G."/>
            <person name="Awazu S."/>
            <person name="Azumi K."/>
            <person name="Boore J."/>
            <person name="Branno M."/>
            <person name="Chin-Bow S."/>
            <person name="DeSantis R."/>
            <person name="Doyle S."/>
            <person name="Francino P."/>
            <person name="Keys D.N."/>
            <person name="Haga S."/>
            <person name="Hayashi H."/>
            <person name="Hino K."/>
            <person name="Imai K.S."/>
            <person name="Inaba K."/>
            <person name="Kano S."/>
            <person name="Kobayashi K."/>
            <person name="Kobayashi M."/>
            <person name="Lee B.I."/>
            <person name="Makabe K.W."/>
            <person name="Manohar C."/>
            <person name="Matassi G."/>
            <person name="Medina M."/>
            <person name="Mochizuki Y."/>
            <person name="Mount S."/>
            <person name="Morishita T."/>
            <person name="Miura S."/>
            <person name="Nakayama A."/>
            <person name="Nishizaka S."/>
            <person name="Nomoto H."/>
            <person name="Ohta F."/>
            <person name="Oishi K."/>
            <person name="Rigoutsos I."/>
            <person name="Sano M."/>
            <person name="Sasaki A."/>
            <person name="Sasakura Y."/>
            <person name="Shoguchi E."/>
            <person name="Shin-i T."/>
            <person name="Spagnuolo A."/>
            <person name="Stainier D."/>
            <person name="Suzuki M.M."/>
            <person name="Tassy O."/>
            <person name="Takatori N."/>
            <person name="Tokuoka M."/>
            <person name="Yagi K."/>
            <person name="Yoshizaki F."/>
            <person name="Wada S."/>
            <person name="Zhang C."/>
            <person name="Hyatt P.D."/>
            <person name="Larimer F."/>
            <person name="Detter C."/>
            <person name="Doggett N."/>
            <person name="Glavina T."/>
            <person name="Hawkins T."/>
            <person name="Richardson P."/>
            <person name="Lucas S."/>
            <person name="Kohara Y."/>
            <person name="Levine M."/>
            <person name="Satoh N."/>
            <person name="Rokhsar D.S."/>
        </authorList>
    </citation>
    <scope>NUCLEOTIDE SEQUENCE [LARGE SCALE GENOMIC DNA]</scope>
</reference>
<evidence type="ECO:0000313" key="5">
    <source>
        <dbReference type="Ensembl" id="ENSCINP00000031521.1"/>
    </source>
</evidence>